<reference evidence="3" key="3">
    <citation type="submission" date="2025-08" db="UniProtKB">
        <authorList>
            <consortium name="RefSeq"/>
        </authorList>
    </citation>
    <scope>IDENTIFICATION</scope>
    <source>
        <strain evidence="3">CBS 342.82</strain>
    </source>
</reference>
<dbReference type="Proteomes" id="UP000504637">
    <property type="component" value="Unplaced"/>
</dbReference>
<accession>A0A6J3M5D7</accession>
<feature type="compositionally biased region" description="Basic and acidic residues" evidence="1">
    <location>
        <begin position="493"/>
        <end position="524"/>
    </location>
</feature>
<dbReference type="RefSeq" id="XP_033459088.1">
    <property type="nucleotide sequence ID" value="XM_033599815.1"/>
</dbReference>
<feature type="region of interest" description="Disordered" evidence="1">
    <location>
        <begin position="273"/>
        <end position="338"/>
    </location>
</feature>
<sequence length="530" mass="58343">MASSPTEHSWTEQSSVQRMEYHSSDLPPWEQNSLVQQVPKLPDGFASWSLAEREAYAVHWPTFHSDHLAAKSPSRSTSQTSSRQDSVASHREKSRHYGYRSRSEDACRTEATVVQESADFVRPHMPAPSMHPSTRTPALAPSPSQGAIVRTISSRADGQQGGSLVAYRSSGNTDIGQFEHQTCQNEFRLSSHSVNNTLAIPGTASRRPVNTSPYLASTTEYPGKRSRSSSRADSIRAQQLALSGQISHPGSQTSAPEVYGLGIDASVDAILESSSSDRGYSSPSPRYNNQMNRSSQQIRHQRQLSADYVVTDMPSPRSEWSHATSTTSRSTGSSLSPQILTSSSLTFSSRHHSPAFSTVSAFTNPDPYNPDLQPLHHSENMLTGEARDPGYWPKPNPGPPASKQHLTVATTPYKPGLPPSPSPRRPSHQHLPPLSTAPKSPSHVIHHHHHHNEQQLAALASPPMPPALSPSSPSDHKMTTWKSKLRHNLKSLFKGERTSVEGSHHSRKPEREGWREEDLVHMPHPDSIYD</sequence>
<feature type="region of interest" description="Disordered" evidence="1">
    <location>
        <begin position="124"/>
        <end position="145"/>
    </location>
</feature>
<feature type="compositionally biased region" description="Polar residues" evidence="1">
    <location>
        <begin position="208"/>
        <end position="220"/>
    </location>
</feature>
<keyword evidence="2" id="KW-1185">Reference proteome</keyword>
<feature type="compositionally biased region" description="Low complexity" evidence="1">
    <location>
        <begin position="273"/>
        <end position="287"/>
    </location>
</feature>
<feature type="compositionally biased region" description="Low complexity" evidence="1">
    <location>
        <begin position="72"/>
        <end position="86"/>
    </location>
</feature>
<feature type="region of interest" description="Disordered" evidence="1">
    <location>
        <begin position="1"/>
        <end position="27"/>
    </location>
</feature>
<feature type="region of interest" description="Disordered" evidence="1">
    <location>
        <begin position="199"/>
        <end position="236"/>
    </location>
</feature>
<feature type="compositionally biased region" description="Low complexity" evidence="1">
    <location>
        <begin position="321"/>
        <end position="338"/>
    </location>
</feature>
<evidence type="ECO:0000313" key="3">
    <source>
        <dbReference type="RefSeq" id="XP_033459088.1"/>
    </source>
</evidence>
<protein>
    <submittedName>
        <fullName evidence="3">Uncharacterized protein</fullName>
    </submittedName>
</protein>
<name>A0A6J3M5D7_9PEZI</name>
<reference evidence="3" key="1">
    <citation type="submission" date="2020-01" db="EMBL/GenBank/DDBJ databases">
        <authorList>
            <consortium name="DOE Joint Genome Institute"/>
            <person name="Haridas S."/>
            <person name="Albert R."/>
            <person name="Binder M."/>
            <person name="Bloem J."/>
            <person name="Labutti K."/>
            <person name="Salamov A."/>
            <person name="Andreopoulos B."/>
            <person name="Baker S.E."/>
            <person name="Barry K."/>
            <person name="Bills G."/>
            <person name="Bluhm B.H."/>
            <person name="Cannon C."/>
            <person name="Castanera R."/>
            <person name="Culley D.E."/>
            <person name="Daum C."/>
            <person name="Ezra D."/>
            <person name="Gonzalez J.B."/>
            <person name="Henrissat B."/>
            <person name="Kuo A."/>
            <person name="Liang C."/>
            <person name="Lipzen A."/>
            <person name="Lutzoni F."/>
            <person name="Magnuson J."/>
            <person name="Mondo S."/>
            <person name="Nolan M."/>
            <person name="Ohm R."/>
            <person name="Pangilinan J."/>
            <person name="Park H.-J."/>
            <person name="Ramirez L."/>
            <person name="Alfaro M."/>
            <person name="Sun H."/>
            <person name="Tritt A."/>
            <person name="Yoshinaga Y."/>
            <person name="Zwiers L.-H."/>
            <person name="Turgeon B.G."/>
            <person name="Goodwin S.B."/>
            <person name="Spatafora J.W."/>
            <person name="Crous P.W."/>
            <person name="Grigoriev I.V."/>
        </authorList>
    </citation>
    <scope>NUCLEOTIDE SEQUENCE</scope>
    <source>
        <strain evidence="3">CBS 342.82</strain>
    </source>
</reference>
<dbReference type="AlphaFoldDB" id="A0A6J3M5D7"/>
<proteinExistence type="predicted"/>
<reference evidence="3" key="2">
    <citation type="submission" date="2020-04" db="EMBL/GenBank/DDBJ databases">
        <authorList>
            <consortium name="NCBI Genome Project"/>
        </authorList>
    </citation>
    <scope>NUCLEOTIDE SEQUENCE</scope>
    <source>
        <strain evidence="3">CBS 342.82</strain>
    </source>
</reference>
<evidence type="ECO:0000313" key="2">
    <source>
        <dbReference type="Proteomes" id="UP000504637"/>
    </source>
</evidence>
<feature type="region of interest" description="Disordered" evidence="1">
    <location>
        <begin position="68"/>
        <end position="110"/>
    </location>
</feature>
<feature type="compositionally biased region" description="Polar residues" evidence="1">
    <location>
        <begin position="1"/>
        <end position="17"/>
    </location>
</feature>
<gene>
    <name evidence="3" type="ORF">K489DRAFT_231158</name>
</gene>
<feature type="compositionally biased region" description="Pro residues" evidence="1">
    <location>
        <begin position="415"/>
        <end position="424"/>
    </location>
</feature>
<feature type="compositionally biased region" description="Polar residues" evidence="1">
    <location>
        <begin position="288"/>
        <end position="298"/>
    </location>
</feature>
<evidence type="ECO:0000256" key="1">
    <source>
        <dbReference type="SAM" id="MobiDB-lite"/>
    </source>
</evidence>
<feature type="region of interest" description="Disordered" evidence="1">
    <location>
        <begin position="382"/>
        <end position="530"/>
    </location>
</feature>
<dbReference type="GeneID" id="54357614"/>
<organism evidence="3">
    <name type="scientific">Dissoconium aciculare CBS 342.82</name>
    <dbReference type="NCBI Taxonomy" id="1314786"/>
    <lineage>
        <taxon>Eukaryota</taxon>
        <taxon>Fungi</taxon>
        <taxon>Dikarya</taxon>
        <taxon>Ascomycota</taxon>
        <taxon>Pezizomycotina</taxon>
        <taxon>Dothideomycetes</taxon>
        <taxon>Dothideomycetidae</taxon>
        <taxon>Mycosphaerellales</taxon>
        <taxon>Dissoconiaceae</taxon>
        <taxon>Dissoconium</taxon>
    </lineage>
</organism>